<dbReference type="EMBL" id="CP071794">
    <property type="protein sequence ID" value="QTD54852.1"/>
    <property type="molecule type" value="Genomic_DNA"/>
</dbReference>
<reference evidence="1 2" key="1">
    <citation type="submission" date="2021-03" db="EMBL/GenBank/DDBJ databases">
        <title>Complete genome of Parasphingorhabdus_sp.JHSY0214.</title>
        <authorList>
            <person name="Yoo J.H."/>
            <person name="Bae J.W."/>
        </authorList>
    </citation>
    <scope>NUCLEOTIDE SEQUENCE [LARGE SCALE GENOMIC DNA]</scope>
    <source>
        <strain evidence="1 2">JHSY0214</strain>
    </source>
</reference>
<keyword evidence="2" id="KW-1185">Reference proteome</keyword>
<dbReference type="RefSeq" id="WP_207986683.1">
    <property type="nucleotide sequence ID" value="NZ_CP071794.1"/>
</dbReference>
<name>A0ABX7T441_9SPHN</name>
<organism evidence="1 2">
    <name type="scientific">Parasphingorhabdus cellanae</name>
    <dbReference type="NCBI Taxonomy" id="2806553"/>
    <lineage>
        <taxon>Bacteria</taxon>
        <taxon>Pseudomonadati</taxon>
        <taxon>Pseudomonadota</taxon>
        <taxon>Alphaproteobacteria</taxon>
        <taxon>Sphingomonadales</taxon>
        <taxon>Sphingomonadaceae</taxon>
        <taxon>Parasphingorhabdus</taxon>
    </lineage>
</organism>
<dbReference type="SUPFAM" id="SSF53756">
    <property type="entry name" value="UDP-Glycosyltransferase/glycogen phosphorylase"/>
    <property type="match status" value="1"/>
</dbReference>
<gene>
    <name evidence="1" type="ORF">J4G78_11390</name>
</gene>
<evidence type="ECO:0000313" key="1">
    <source>
        <dbReference type="EMBL" id="QTD54852.1"/>
    </source>
</evidence>
<evidence type="ECO:0000313" key="2">
    <source>
        <dbReference type="Proteomes" id="UP000663923"/>
    </source>
</evidence>
<dbReference type="Proteomes" id="UP000663923">
    <property type="component" value="Chromosome"/>
</dbReference>
<sequence>MHDQHQTELLHIHLILSAENSGWIIQKMAERIAEFAGEFGTTVTISDQIDPEASVNHWMSYAFANVPQSTPATMMITHLDDPYKIRLVQSELQNGIDIGICISSHHREFLCEQGVDASMLAFVVPGHDFVAKPRRIVVGLTTRLYPDGRKREFMLEKLASKISLDSIRFRIFGAGWEKMIPKLESAGAVVDYFPGTDDYTNDYLEMVEAIPNFDYYLYLGRDEGSLGTLDALSAGVKTIITPQGFHCDLPGGISHPFWEQEELEAVFQKIIEERTELTNAVARFSWREYSRQHILLWRSLHENKHKKYIAQAMTKDKSDQSLVTARHESRADLFLRLLSYRRILSAISHLPFLHGLRKWWRTR</sequence>
<proteinExistence type="predicted"/>
<protein>
    <submittedName>
        <fullName evidence="1">Glycosyltransferase</fullName>
    </submittedName>
</protein>
<accession>A0ABX7T441</accession>